<dbReference type="EMBL" id="CP045997">
    <property type="protein sequence ID" value="QHV95309.1"/>
    <property type="molecule type" value="Genomic_DNA"/>
</dbReference>
<gene>
    <name evidence="1" type="ORF">GJR95_09920</name>
</gene>
<evidence type="ECO:0000313" key="2">
    <source>
        <dbReference type="Proteomes" id="UP000464577"/>
    </source>
</evidence>
<protein>
    <submittedName>
        <fullName evidence="1">Uncharacterized protein</fullName>
    </submittedName>
</protein>
<dbReference type="AlphaFoldDB" id="A0A6P1VUK5"/>
<reference evidence="1 2" key="1">
    <citation type="submission" date="2019-11" db="EMBL/GenBank/DDBJ databases">
        <title>Spirosoma endbachense sp. nov., isolated from a natural salt meadow.</title>
        <authorList>
            <person name="Rojas J."/>
            <person name="Ambika Manirajan B."/>
            <person name="Ratering S."/>
            <person name="Suarez C."/>
            <person name="Geissler-Plaum R."/>
            <person name="Schnell S."/>
        </authorList>
    </citation>
    <scope>NUCLEOTIDE SEQUENCE [LARGE SCALE GENOMIC DNA]</scope>
    <source>
        <strain evidence="1 2">I-24</strain>
    </source>
</reference>
<dbReference type="RefSeq" id="WP_162385720.1">
    <property type="nucleotide sequence ID" value="NZ_CP045997.1"/>
</dbReference>
<sequence>MNLCISVALALITWQPIPQPVRHHWCDKPTHKLRWLNHKIKEIEIFPHFNNGWEMHQARYWGQEVFVLHLFRYGGKSRGFLLYNHHGELIVTWERADSVQLTDMIGDRMLAASPGRLKNR</sequence>
<dbReference type="Proteomes" id="UP000464577">
    <property type="component" value="Chromosome"/>
</dbReference>
<name>A0A6P1VUK5_9BACT</name>
<evidence type="ECO:0000313" key="1">
    <source>
        <dbReference type="EMBL" id="QHV95309.1"/>
    </source>
</evidence>
<dbReference type="KEGG" id="senf:GJR95_09920"/>
<organism evidence="1 2">
    <name type="scientific">Spirosoma endbachense</name>
    <dbReference type="NCBI Taxonomy" id="2666025"/>
    <lineage>
        <taxon>Bacteria</taxon>
        <taxon>Pseudomonadati</taxon>
        <taxon>Bacteroidota</taxon>
        <taxon>Cytophagia</taxon>
        <taxon>Cytophagales</taxon>
        <taxon>Cytophagaceae</taxon>
        <taxon>Spirosoma</taxon>
    </lineage>
</organism>
<keyword evidence="2" id="KW-1185">Reference proteome</keyword>
<accession>A0A6P1VUK5</accession>
<proteinExistence type="predicted"/>